<dbReference type="AlphaFoldDB" id="L2GU00"/>
<dbReference type="InParanoid" id="L2GU00"/>
<dbReference type="GeneID" id="19879214"/>
<dbReference type="HOGENOM" id="CLU_947316_0_0_1"/>
<dbReference type="Proteomes" id="UP000011081">
    <property type="component" value="Unassembled WGS sequence"/>
</dbReference>
<sequence>MLNQYKSKLLISTLCDTKPFNQSLFKSVQLEKGNHQIVKYLEMPQMRYLFADNVLRLYELSNVLIKEYHLKEKIVNIVLDDTCHILFLLLENRIVKITTGDCTEHLFTFKMGSSVEIVEGYVVVRCGNRATVFDFDLNVQNSSNLAIQTIRNNNNTFIRIKAKQIDFQTARNQILSIDFLQTITYAISNTLLSHIYVGADDGTIFVQSLENRPHRKIKFLEFAVKKLVLSIAEDILIAYDKECLVAICTKTFVLLEKYAVKEITNVSVLDDFDIERVIGAIDIPSGYLAIGQLQ</sequence>
<gene>
    <name evidence="1" type="ORF">VCUG_01335</name>
</gene>
<protein>
    <submittedName>
        <fullName evidence="1">Uncharacterized protein</fullName>
    </submittedName>
</protein>
<dbReference type="EMBL" id="GL877423">
    <property type="protein sequence ID" value="ELA47146.1"/>
    <property type="molecule type" value="Genomic_DNA"/>
</dbReference>
<organism evidence="1 2">
    <name type="scientific">Vavraia culicis (isolate floridensis)</name>
    <name type="common">Microsporidian parasite</name>
    <dbReference type="NCBI Taxonomy" id="948595"/>
    <lineage>
        <taxon>Eukaryota</taxon>
        <taxon>Fungi</taxon>
        <taxon>Fungi incertae sedis</taxon>
        <taxon>Microsporidia</taxon>
        <taxon>Pleistophoridae</taxon>
        <taxon>Vavraia</taxon>
    </lineage>
</organism>
<dbReference type="RefSeq" id="XP_008074354.1">
    <property type="nucleotide sequence ID" value="XM_008076163.1"/>
</dbReference>
<accession>L2GU00</accession>
<keyword evidence="2" id="KW-1185">Reference proteome</keyword>
<name>L2GU00_VAVCU</name>
<dbReference type="VEuPathDB" id="MicrosporidiaDB:VCUG_01335"/>
<evidence type="ECO:0000313" key="1">
    <source>
        <dbReference type="EMBL" id="ELA47146.1"/>
    </source>
</evidence>
<dbReference type="OrthoDB" id="2190279at2759"/>
<reference evidence="2" key="1">
    <citation type="submission" date="2011-03" db="EMBL/GenBank/DDBJ databases">
        <title>The genome sequence of Vavraia culicis strain floridensis.</title>
        <authorList>
            <consortium name="The Broad Institute Genome Sequencing Platform"/>
            <person name="Cuomo C."/>
            <person name="Becnel J."/>
            <person name="Sanscrainte N."/>
            <person name="Young S.K."/>
            <person name="Zeng Q."/>
            <person name="Gargeya S."/>
            <person name="Fitzgerald M."/>
            <person name="Haas B."/>
            <person name="Abouelleil A."/>
            <person name="Alvarado L."/>
            <person name="Arachchi H.M."/>
            <person name="Berlin A."/>
            <person name="Chapman S.B."/>
            <person name="Gearin G."/>
            <person name="Goldberg J."/>
            <person name="Griggs A."/>
            <person name="Gujja S."/>
            <person name="Hansen M."/>
            <person name="Heiman D."/>
            <person name="Howarth C."/>
            <person name="Larimer J."/>
            <person name="Lui A."/>
            <person name="MacDonald P.J.P."/>
            <person name="McCowen C."/>
            <person name="Montmayeur A."/>
            <person name="Murphy C."/>
            <person name="Neiman D."/>
            <person name="Pearson M."/>
            <person name="Priest M."/>
            <person name="Roberts A."/>
            <person name="Saif S."/>
            <person name="Shea T."/>
            <person name="Sisk P."/>
            <person name="Stolte C."/>
            <person name="Sykes S."/>
            <person name="Wortman J."/>
            <person name="Nusbaum C."/>
            <person name="Birren B."/>
        </authorList>
    </citation>
    <scope>NUCLEOTIDE SEQUENCE [LARGE SCALE GENOMIC DNA]</scope>
    <source>
        <strain evidence="2">floridensis</strain>
    </source>
</reference>
<proteinExistence type="predicted"/>
<evidence type="ECO:0000313" key="2">
    <source>
        <dbReference type="Proteomes" id="UP000011081"/>
    </source>
</evidence>